<dbReference type="AlphaFoldDB" id="A0A0N9Y8Z8"/>
<dbReference type="STRING" id="1766.XA26_20040"/>
<gene>
    <name evidence="9" type="ORF">XA26_20040</name>
</gene>
<dbReference type="PANTHER" id="PTHR11552">
    <property type="entry name" value="GLUCOSE-METHANOL-CHOLINE GMC OXIDOREDUCTASE"/>
    <property type="match status" value="1"/>
</dbReference>
<accession>A0A0N9Y8Z8</accession>
<evidence type="ECO:0000256" key="1">
    <source>
        <dbReference type="ARBA" id="ARBA00001974"/>
    </source>
</evidence>
<sequence>MSTETETTFMDERFDYVVVGGGSGGSPVAGRLAEAGARVLVLEAGGTDRRADVLIPAGLPLVYRSANWKYIPEPDPTRHGSTEAWPAGRILGGGGSINAMVFVRGNRADFDGWARQGAKGWDYESVLPDFRRLESWCAGDDEYRGGSGPIRVGFQSYRHVTIEPFIAAAMVAGHPFTADYNGQQQIGVSHLQVNHRRRGIRSQASREYLRKLAVRTPVTVRTNSFVYGLLFSAKRAIGVEYVRSGRRLRAYADQEVILAAGSLATPKLLMLSGIGPARHLADKNVGLRVDLPGVGENLQEHPAVMQRWDTPVDTVNSLGAFGAVQAAYRYCAYGQGMLTSSVYQAQVFHKSSPSLIAPDLQIGFCCFAVDRIVGPDGKVKVQPSRRPGLQVTVNMLHPRYRGRLELRSADPQAPPVIRHRLLGTEEDTRDLLAGMAEARRIMDQEPMRDFVGGQFEPERDCRTTQDWSDLLRRSATNGAHPVGTCAMGTDDYAVVDPQLRVRGVDRLRISDASVMPSLTSGNTNAASMMIGERAAREILGSAVGHAQR</sequence>
<dbReference type="PANTHER" id="PTHR11552:SF147">
    <property type="entry name" value="CHOLINE DEHYDROGENASE, MITOCHONDRIAL"/>
    <property type="match status" value="1"/>
</dbReference>
<feature type="domain" description="Glucose-methanol-choline oxidoreductase N-terminal" evidence="7">
    <location>
        <begin position="88"/>
        <end position="111"/>
    </location>
</feature>
<keyword evidence="3 6" id="KW-0285">Flavoprotein</keyword>
<organism evidence="9 10">
    <name type="scientific">Mycolicibacterium fortuitum</name>
    <name type="common">Mycobacterium fortuitum</name>
    <dbReference type="NCBI Taxonomy" id="1766"/>
    <lineage>
        <taxon>Bacteria</taxon>
        <taxon>Bacillati</taxon>
        <taxon>Actinomycetota</taxon>
        <taxon>Actinomycetes</taxon>
        <taxon>Mycobacteriales</taxon>
        <taxon>Mycobacteriaceae</taxon>
        <taxon>Mycolicibacterium</taxon>
    </lineage>
</organism>
<dbReference type="EC" id="1.1.99.1" evidence="9"/>
<comment type="similarity">
    <text evidence="2 6">Belongs to the GMC oxidoreductase family.</text>
</comment>
<dbReference type="PIRSF" id="PIRSF000137">
    <property type="entry name" value="Alcohol_oxidase"/>
    <property type="match status" value="1"/>
</dbReference>
<feature type="binding site" evidence="5">
    <location>
        <begin position="98"/>
        <end position="101"/>
    </location>
    <ligand>
        <name>FAD</name>
        <dbReference type="ChEBI" id="CHEBI:57692"/>
    </ligand>
</feature>
<dbReference type="EMBL" id="CP011269">
    <property type="protein sequence ID" value="ALI25850.1"/>
    <property type="molecule type" value="Genomic_DNA"/>
</dbReference>
<dbReference type="InterPro" id="IPR036188">
    <property type="entry name" value="FAD/NAD-bd_sf"/>
</dbReference>
<protein>
    <submittedName>
        <fullName evidence="9">Choline dehydrogenase</fullName>
        <ecNumber evidence="9">1.1.99.1</ecNumber>
    </submittedName>
</protein>
<dbReference type="PATRIC" id="fig|1766.6.peg.1990"/>
<evidence type="ECO:0000313" key="10">
    <source>
        <dbReference type="Proteomes" id="UP000057134"/>
    </source>
</evidence>
<dbReference type="Pfam" id="PF00732">
    <property type="entry name" value="GMC_oxred_N"/>
    <property type="match status" value="1"/>
</dbReference>
<dbReference type="Gene3D" id="3.50.50.60">
    <property type="entry name" value="FAD/NAD(P)-binding domain"/>
    <property type="match status" value="1"/>
</dbReference>
<dbReference type="GO" id="GO:0050660">
    <property type="term" value="F:flavin adenine dinucleotide binding"/>
    <property type="evidence" value="ECO:0007669"/>
    <property type="project" value="InterPro"/>
</dbReference>
<dbReference type="Proteomes" id="UP000057134">
    <property type="component" value="Chromosome"/>
</dbReference>
<evidence type="ECO:0000259" key="7">
    <source>
        <dbReference type="PROSITE" id="PS00623"/>
    </source>
</evidence>
<evidence type="ECO:0000313" key="9">
    <source>
        <dbReference type="EMBL" id="ALI25850.1"/>
    </source>
</evidence>
<dbReference type="Gene3D" id="3.30.560.10">
    <property type="entry name" value="Glucose Oxidase, domain 3"/>
    <property type="match status" value="1"/>
</dbReference>
<dbReference type="Pfam" id="PF05199">
    <property type="entry name" value="GMC_oxred_C"/>
    <property type="match status" value="1"/>
</dbReference>
<evidence type="ECO:0000256" key="3">
    <source>
        <dbReference type="ARBA" id="ARBA00022630"/>
    </source>
</evidence>
<evidence type="ECO:0000256" key="4">
    <source>
        <dbReference type="ARBA" id="ARBA00022827"/>
    </source>
</evidence>
<keyword evidence="4 5" id="KW-0274">FAD</keyword>
<dbReference type="PROSITE" id="PS00624">
    <property type="entry name" value="GMC_OXRED_2"/>
    <property type="match status" value="1"/>
</dbReference>
<evidence type="ECO:0000256" key="2">
    <source>
        <dbReference type="ARBA" id="ARBA00010790"/>
    </source>
</evidence>
<keyword evidence="9" id="KW-0560">Oxidoreductase</keyword>
<dbReference type="InterPro" id="IPR000172">
    <property type="entry name" value="GMC_OxRdtase_N"/>
</dbReference>
<dbReference type="SUPFAM" id="SSF54373">
    <property type="entry name" value="FAD-linked reductases, C-terminal domain"/>
    <property type="match status" value="1"/>
</dbReference>
<dbReference type="GO" id="GO:0008812">
    <property type="term" value="F:choline dehydrogenase activity"/>
    <property type="evidence" value="ECO:0007669"/>
    <property type="project" value="UniProtKB-EC"/>
</dbReference>
<name>A0A0N9Y8Z8_MYCFO</name>
<evidence type="ECO:0000259" key="8">
    <source>
        <dbReference type="PROSITE" id="PS00624"/>
    </source>
</evidence>
<feature type="binding site" evidence="5">
    <location>
        <position position="226"/>
    </location>
    <ligand>
        <name>FAD</name>
        <dbReference type="ChEBI" id="CHEBI:57692"/>
    </ligand>
</feature>
<dbReference type="InterPro" id="IPR012132">
    <property type="entry name" value="GMC_OxRdtase"/>
</dbReference>
<proteinExistence type="inferred from homology"/>
<dbReference type="SUPFAM" id="SSF51905">
    <property type="entry name" value="FAD/NAD(P)-binding domain"/>
    <property type="match status" value="1"/>
</dbReference>
<evidence type="ECO:0000256" key="6">
    <source>
        <dbReference type="RuleBase" id="RU003968"/>
    </source>
</evidence>
<evidence type="ECO:0000256" key="5">
    <source>
        <dbReference type="PIRSR" id="PIRSR000137-2"/>
    </source>
</evidence>
<keyword evidence="10" id="KW-1185">Reference proteome</keyword>
<feature type="domain" description="Glucose-methanol-choline oxidoreductase N-terminal" evidence="8">
    <location>
        <begin position="261"/>
        <end position="275"/>
    </location>
</feature>
<reference evidence="9 10" key="1">
    <citation type="journal article" date="2015" name="MBio">
        <title>Enzymatic Degradation of Phenazines Can Generate Energy and Protect Sensitive Organisms from Toxicity.</title>
        <authorList>
            <person name="Costa K.C."/>
            <person name="Bergkessel M."/>
            <person name="Saunders S."/>
            <person name="Korlach J."/>
            <person name="Newman D.K."/>
        </authorList>
    </citation>
    <scope>NUCLEOTIDE SEQUENCE [LARGE SCALE GENOMIC DNA]</scope>
    <source>
        <strain evidence="9 10">CT6</strain>
    </source>
</reference>
<dbReference type="KEGG" id="mft:XA26_20040"/>
<dbReference type="PROSITE" id="PS00623">
    <property type="entry name" value="GMC_OXRED_1"/>
    <property type="match status" value="1"/>
</dbReference>
<dbReference type="InterPro" id="IPR007867">
    <property type="entry name" value="GMC_OxRtase_C"/>
</dbReference>
<comment type="cofactor">
    <cofactor evidence="1 5">
        <name>FAD</name>
        <dbReference type="ChEBI" id="CHEBI:57692"/>
    </cofactor>
</comment>